<dbReference type="InterPro" id="IPR043472">
    <property type="entry name" value="Macro_dom-like"/>
</dbReference>
<dbReference type="Gene3D" id="3.40.220.10">
    <property type="entry name" value="Leucine Aminopeptidase, subunit E, domain 1"/>
    <property type="match status" value="1"/>
</dbReference>
<dbReference type="AlphaFoldDB" id="A0A0E9TB31"/>
<proteinExistence type="predicted"/>
<evidence type="ECO:0000313" key="2">
    <source>
        <dbReference type="EMBL" id="JAH49918.1"/>
    </source>
</evidence>
<dbReference type="PROSITE" id="PS51154">
    <property type="entry name" value="MACRO"/>
    <property type="match status" value="1"/>
</dbReference>
<dbReference type="InterPro" id="IPR002589">
    <property type="entry name" value="Macro_dom"/>
</dbReference>
<name>A0A0E9TB31_ANGAN</name>
<evidence type="ECO:0000259" key="1">
    <source>
        <dbReference type="PROSITE" id="PS51154"/>
    </source>
</evidence>
<feature type="domain" description="Macro" evidence="1">
    <location>
        <begin position="1"/>
        <end position="37"/>
    </location>
</feature>
<reference evidence="2" key="1">
    <citation type="submission" date="2014-11" db="EMBL/GenBank/DDBJ databases">
        <authorList>
            <person name="Amaro Gonzalez C."/>
        </authorList>
    </citation>
    <scope>NUCLEOTIDE SEQUENCE</scope>
</reference>
<organism evidence="2">
    <name type="scientific">Anguilla anguilla</name>
    <name type="common">European freshwater eel</name>
    <name type="synonym">Muraena anguilla</name>
    <dbReference type="NCBI Taxonomy" id="7936"/>
    <lineage>
        <taxon>Eukaryota</taxon>
        <taxon>Metazoa</taxon>
        <taxon>Chordata</taxon>
        <taxon>Craniata</taxon>
        <taxon>Vertebrata</taxon>
        <taxon>Euteleostomi</taxon>
        <taxon>Actinopterygii</taxon>
        <taxon>Neopterygii</taxon>
        <taxon>Teleostei</taxon>
        <taxon>Anguilliformes</taxon>
        <taxon>Anguillidae</taxon>
        <taxon>Anguilla</taxon>
    </lineage>
</organism>
<protein>
    <recommendedName>
        <fullName evidence="1">Macro domain-containing protein</fullName>
    </recommendedName>
</protein>
<accession>A0A0E9TB31</accession>
<sequence>MVGPRSLPAATSQVEKVLEQCEKNSITTVSFPAIGTG</sequence>
<reference evidence="2" key="2">
    <citation type="journal article" date="2015" name="Fish Shellfish Immunol.">
        <title>Early steps in the European eel (Anguilla anguilla)-Vibrio vulnificus interaction in the gills: Role of the RtxA13 toxin.</title>
        <authorList>
            <person name="Callol A."/>
            <person name="Pajuelo D."/>
            <person name="Ebbesson L."/>
            <person name="Teles M."/>
            <person name="MacKenzie S."/>
            <person name="Amaro C."/>
        </authorList>
    </citation>
    <scope>NUCLEOTIDE SEQUENCE</scope>
</reference>
<dbReference type="SUPFAM" id="SSF52949">
    <property type="entry name" value="Macro domain-like"/>
    <property type="match status" value="1"/>
</dbReference>
<dbReference type="EMBL" id="GBXM01058659">
    <property type="protein sequence ID" value="JAH49918.1"/>
    <property type="molecule type" value="Transcribed_RNA"/>
</dbReference>